<dbReference type="EMBL" id="ML004439">
    <property type="protein sequence ID" value="RKP31588.1"/>
    <property type="molecule type" value="Genomic_DNA"/>
</dbReference>
<keyword evidence="7 9" id="KW-0413">Isomerase</keyword>
<dbReference type="InterPro" id="IPR037218">
    <property type="entry name" value="PTPA_sf"/>
</dbReference>
<dbReference type="EC" id="5.2.1.8" evidence="9"/>
<dbReference type="GO" id="GO:0005737">
    <property type="term" value="C:cytoplasm"/>
    <property type="evidence" value="ECO:0007669"/>
    <property type="project" value="UniProtKB-SubCell"/>
</dbReference>
<dbReference type="PANTHER" id="PTHR10012:SF3">
    <property type="entry name" value="SERINE_THREONINE-PROTEIN PHOSPHATASE 2A ACTIVATOR 1"/>
    <property type="match status" value="1"/>
</dbReference>
<evidence type="ECO:0000313" key="11">
    <source>
        <dbReference type="EMBL" id="RKP31588.1"/>
    </source>
</evidence>
<dbReference type="AlphaFoldDB" id="A0A4P9ZFH0"/>
<dbReference type="GO" id="GO:0007052">
    <property type="term" value="P:mitotic spindle organization"/>
    <property type="evidence" value="ECO:0007669"/>
    <property type="project" value="TreeGrafter"/>
</dbReference>
<evidence type="ECO:0000256" key="6">
    <source>
        <dbReference type="ARBA" id="ARBA00023110"/>
    </source>
</evidence>
<evidence type="ECO:0000256" key="10">
    <source>
        <dbReference type="SAM" id="MobiDB-lite"/>
    </source>
</evidence>
<dbReference type="GO" id="GO:0003755">
    <property type="term" value="F:peptidyl-prolyl cis-trans isomerase activity"/>
    <property type="evidence" value="ECO:0007669"/>
    <property type="project" value="UniProtKB-KW"/>
</dbReference>
<dbReference type="GO" id="GO:0000159">
    <property type="term" value="C:protein phosphatase type 2A complex"/>
    <property type="evidence" value="ECO:0007669"/>
    <property type="project" value="TreeGrafter"/>
</dbReference>
<dbReference type="Gene3D" id="1.20.120.1150">
    <property type="match status" value="1"/>
</dbReference>
<keyword evidence="5 9" id="KW-0963">Cytoplasm</keyword>
<evidence type="ECO:0000256" key="4">
    <source>
        <dbReference type="ARBA" id="ARBA00011019"/>
    </source>
</evidence>
<gene>
    <name evidence="11" type="ORF">METBISCDRAFT_13685</name>
</gene>
<comment type="function">
    <text evidence="9">PPIases accelerate the folding of proteins. It catalyzes the cis-trans isomerization of proline imidic peptide bonds in oligopeptides.</text>
</comment>
<comment type="catalytic activity">
    <reaction evidence="1 9">
        <text>[protein]-peptidylproline (omega=180) = [protein]-peptidylproline (omega=0)</text>
        <dbReference type="Rhea" id="RHEA:16237"/>
        <dbReference type="Rhea" id="RHEA-COMP:10747"/>
        <dbReference type="Rhea" id="RHEA-COMP:10748"/>
        <dbReference type="ChEBI" id="CHEBI:83833"/>
        <dbReference type="ChEBI" id="CHEBI:83834"/>
        <dbReference type="EC" id="5.2.1.8"/>
    </reaction>
</comment>
<evidence type="ECO:0000256" key="1">
    <source>
        <dbReference type="ARBA" id="ARBA00000971"/>
    </source>
</evidence>
<keyword evidence="6 9" id="KW-0697">Rotamase</keyword>
<dbReference type="GO" id="GO:0008160">
    <property type="term" value="F:protein tyrosine phosphatase activator activity"/>
    <property type="evidence" value="ECO:0007669"/>
    <property type="project" value="TreeGrafter"/>
</dbReference>
<dbReference type="InterPro" id="IPR004327">
    <property type="entry name" value="Phstyr_phstse_ac"/>
</dbReference>
<comment type="similarity">
    <text evidence="4 9">Belongs to the PTPA-type PPIase family.</text>
</comment>
<evidence type="ECO:0000256" key="9">
    <source>
        <dbReference type="RuleBase" id="RU361210"/>
    </source>
</evidence>
<keyword evidence="12" id="KW-1185">Reference proteome</keyword>
<protein>
    <recommendedName>
        <fullName evidence="9">Serine/threonine-protein phosphatase 2A activator</fullName>
        <ecNumber evidence="9">5.2.1.8</ecNumber>
    </recommendedName>
    <alternativeName>
        <fullName evidence="9">Phosphotyrosyl phosphatase activator</fullName>
    </alternativeName>
</protein>
<evidence type="ECO:0000256" key="3">
    <source>
        <dbReference type="ARBA" id="ARBA00004496"/>
    </source>
</evidence>
<evidence type="ECO:0000256" key="5">
    <source>
        <dbReference type="ARBA" id="ARBA00022490"/>
    </source>
</evidence>
<proteinExistence type="inferred from homology"/>
<dbReference type="GO" id="GO:0005634">
    <property type="term" value="C:nucleus"/>
    <property type="evidence" value="ECO:0007669"/>
    <property type="project" value="UniProtKB-SubCell"/>
</dbReference>
<dbReference type="SUPFAM" id="SSF140984">
    <property type="entry name" value="PTPA-like"/>
    <property type="match status" value="1"/>
</dbReference>
<reference evidence="12" key="1">
    <citation type="journal article" date="2018" name="Nat. Microbiol.">
        <title>Leveraging single-cell genomics to expand the fungal tree of life.</title>
        <authorList>
            <person name="Ahrendt S.R."/>
            <person name="Quandt C.A."/>
            <person name="Ciobanu D."/>
            <person name="Clum A."/>
            <person name="Salamov A."/>
            <person name="Andreopoulos B."/>
            <person name="Cheng J.F."/>
            <person name="Woyke T."/>
            <person name="Pelin A."/>
            <person name="Henrissat B."/>
            <person name="Reynolds N.K."/>
            <person name="Benny G.L."/>
            <person name="Smith M.E."/>
            <person name="James T.Y."/>
            <person name="Grigoriev I.V."/>
        </authorList>
    </citation>
    <scope>NUCLEOTIDE SEQUENCE [LARGE SCALE GENOMIC DNA]</scope>
    <source>
        <strain evidence="12">Baker2002</strain>
    </source>
</reference>
<evidence type="ECO:0000313" key="12">
    <source>
        <dbReference type="Proteomes" id="UP000268321"/>
    </source>
</evidence>
<evidence type="ECO:0000256" key="2">
    <source>
        <dbReference type="ARBA" id="ARBA00004123"/>
    </source>
</evidence>
<dbReference type="PANTHER" id="PTHR10012">
    <property type="entry name" value="SERINE/THREONINE-PROTEIN PHOSPHATASE 2A REGULATORY SUBUNIT B"/>
    <property type="match status" value="1"/>
</dbReference>
<name>A0A4P9ZFH0_9ASCO</name>
<organism evidence="11 12">
    <name type="scientific">Metschnikowia bicuspidata</name>
    <dbReference type="NCBI Taxonomy" id="27322"/>
    <lineage>
        <taxon>Eukaryota</taxon>
        <taxon>Fungi</taxon>
        <taxon>Dikarya</taxon>
        <taxon>Ascomycota</taxon>
        <taxon>Saccharomycotina</taxon>
        <taxon>Pichiomycetes</taxon>
        <taxon>Metschnikowiaceae</taxon>
        <taxon>Metschnikowia</taxon>
    </lineage>
</organism>
<feature type="region of interest" description="Disordered" evidence="10">
    <location>
        <begin position="370"/>
        <end position="395"/>
    </location>
</feature>
<accession>A0A4P9ZFH0</accession>
<dbReference type="InterPro" id="IPR043170">
    <property type="entry name" value="PTPA_C_lid"/>
</dbReference>
<keyword evidence="8" id="KW-0539">Nucleus</keyword>
<dbReference type="OrthoDB" id="16120at2759"/>
<feature type="region of interest" description="Disordered" evidence="10">
    <location>
        <begin position="341"/>
        <end position="360"/>
    </location>
</feature>
<comment type="subcellular location">
    <subcellularLocation>
        <location evidence="3 9">Cytoplasm</location>
    </subcellularLocation>
    <subcellularLocation>
        <location evidence="2">Nucleus</location>
    </subcellularLocation>
</comment>
<evidence type="ECO:0000256" key="7">
    <source>
        <dbReference type="ARBA" id="ARBA00023235"/>
    </source>
</evidence>
<feature type="compositionally biased region" description="Polar residues" evidence="10">
    <location>
        <begin position="370"/>
        <end position="387"/>
    </location>
</feature>
<feature type="compositionally biased region" description="Polar residues" evidence="10">
    <location>
        <begin position="342"/>
        <end position="354"/>
    </location>
</feature>
<dbReference type="Proteomes" id="UP000268321">
    <property type="component" value="Unassembled WGS sequence"/>
</dbReference>
<evidence type="ECO:0000256" key="8">
    <source>
        <dbReference type="ARBA" id="ARBA00023242"/>
    </source>
</evidence>
<dbReference type="Pfam" id="PF03095">
    <property type="entry name" value="PTPA"/>
    <property type="match status" value="1"/>
</dbReference>
<dbReference type="PIRSF" id="PIRSF016325">
    <property type="entry name" value="Phstyr_phstse_ac"/>
    <property type="match status" value="1"/>
</dbReference>
<sequence>MGQDLQTKKIFEATDLVQFRSSLALAKLRWTIQAFIAKVKGKDVPTGYLDSSIVTRDGRAVAVSVLPSNSAEPSFYQAVTEVLAILLALNRLVDDTPPIAGRRRFGNMACRDWHSKLEVYVRDALGKSALPVDVATELQHYLCQSFGLKLRLDYGSGHELNFLAFLGAYLEQFHAWDRVGGTEVLAVFARYYDLVRRLIVDYNLEPAGSHGVWGLDDHFHFMYILGAAQFNASEGASGNGYRFIPPVLQALGPAVVEQCAGSNLYINAVAFILRIKTGPFHEHSPMIYDIHRSVVLWSKVLLGLQKMYEVEVLGKFPVVQHFYFGKKLYLWVDDKTRAPLATSASPDPGSSQETLPGIINGIQGTKTAAQNVSLTNKPWTTSPNASQPRKDRRRP</sequence>